<dbReference type="InterPro" id="IPR021778">
    <property type="entry name" value="Se/S_carrier-like"/>
</dbReference>
<reference evidence="2 3" key="1">
    <citation type="submission" date="2016-11" db="EMBL/GenBank/DDBJ databases">
        <authorList>
            <person name="Manzoor S."/>
        </authorList>
    </citation>
    <scope>NUCLEOTIDE SEQUENCE [LARGE SCALE GENOMIC DNA]</scope>
    <source>
        <strain evidence="2">Clostridium ultunense strain Esp</strain>
    </source>
</reference>
<dbReference type="AlphaFoldDB" id="M1ZLU7"/>
<protein>
    <recommendedName>
        <fullName evidence="1">Putative Se/S carrier protein-like domain-containing protein</fullName>
    </recommendedName>
</protein>
<dbReference type="Proteomes" id="UP000245423">
    <property type="component" value="Chromosome 1"/>
</dbReference>
<proteinExistence type="predicted"/>
<feature type="domain" description="Putative Se/S carrier protein-like" evidence="1">
    <location>
        <begin position="3"/>
        <end position="51"/>
    </location>
</feature>
<dbReference type="Pfam" id="PF11823">
    <property type="entry name" value="Se_S_carrier"/>
    <property type="match status" value="1"/>
</dbReference>
<keyword evidence="3" id="KW-1185">Reference proteome</keyword>
<evidence type="ECO:0000259" key="1">
    <source>
        <dbReference type="Pfam" id="PF11823"/>
    </source>
</evidence>
<organism evidence="2 3">
    <name type="scientific">[Clostridium] ultunense Esp</name>
    <dbReference type="NCBI Taxonomy" id="1288971"/>
    <lineage>
        <taxon>Bacteria</taxon>
        <taxon>Bacillati</taxon>
        <taxon>Bacillota</taxon>
        <taxon>Tissierellia</taxon>
        <taxon>Tissierellales</taxon>
        <taxon>Tepidimicrobiaceae</taxon>
        <taxon>Schnuerera</taxon>
    </lineage>
</organism>
<gene>
    <name evidence="2" type="ORF">CUESP1_2268</name>
</gene>
<accession>M1ZLU7</accession>
<name>M1ZLU7_9FIRM</name>
<evidence type="ECO:0000313" key="2">
    <source>
        <dbReference type="EMBL" id="SHD77622.1"/>
    </source>
</evidence>
<sequence length="79" mass="9215">MDEYVAVFFTHSGAIKFNRRLKTNKIECELMPVPRQLSSNCGIGAKFTFDKDVIDLVDDEIEKIFIFENGEYRLVYSEE</sequence>
<dbReference type="RefSeq" id="WP_005588169.1">
    <property type="nucleotide sequence ID" value="NZ_LT669839.1"/>
</dbReference>
<dbReference type="HOGENOM" id="CLU_167443_4_1_9"/>
<dbReference type="OrthoDB" id="3192849at2"/>
<dbReference type="EMBL" id="LT669839">
    <property type="protein sequence ID" value="SHD77622.1"/>
    <property type="molecule type" value="Genomic_DNA"/>
</dbReference>
<evidence type="ECO:0000313" key="3">
    <source>
        <dbReference type="Proteomes" id="UP000245423"/>
    </source>
</evidence>